<reference evidence="2 3" key="1">
    <citation type="submission" date="2017-05" db="EMBL/GenBank/DDBJ databases">
        <authorList>
            <person name="Varghese N."/>
            <person name="Submissions S."/>
        </authorList>
    </citation>
    <scope>NUCLEOTIDE SEQUENCE [LARGE SCALE GENOMIC DNA]</scope>
    <source>
        <strain evidence="2 3">DSM 19036</strain>
    </source>
</reference>
<proteinExistence type="predicted"/>
<dbReference type="Proteomes" id="UP000320300">
    <property type="component" value="Unassembled WGS sequence"/>
</dbReference>
<dbReference type="AlphaFoldDB" id="A0A521FLL6"/>
<keyword evidence="1" id="KW-0732">Signal</keyword>
<dbReference type="Gene3D" id="3.40.50.10610">
    <property type="entry name" value="ABC-type transport auxiliary lipoprotein component"/>
    <property type="match status" value="1"/>
</dbReference>
<gene>
    <name evidence="2" type="ORF">SAMN06265348_113192</name>
</gene>
<protein>
    <submittedName>
        <fullName evidence="2">Uncharacterized protein</fullName>
    </submittedName>
</protein>
<dbReference type="RefSeq" id="WP_142530611.1">
    <property type="nucleotide sequence ID" value="NZ_CBCSJO010000012.1"/>
</dbReference>
<sequence>MKKHLIFIFGVMFMLNAYSQTKSAVNQDVILKSNGEEMRGKVTQVSDFDIHFVYAGETAEYIIKKSDVLKITHSSGRIETFGQAAQPAETRKNDPVAMSASPADHHNKIAILPFAFLMDRQAGAAEIGIKAQEDTYAFLSKHAAGYTIVDVRSTNAALIKAGITRDKMMGFTMKEIGDILGAEYIIDGTITQNKGYATSSSYGNTNTDVKRKSEDKVKVNGSEYSNSNSVQRYDVSVSLNIYMDNNASIYNQTHKAFLTNTDGSYSSPLEYLLKRCPLYRK</sequence>
<name>A0A521FLL6_9SPHI</name>
<dbReference type="EMBL" id="FXTN01000013">
    <property type="protein sequence ID" value="SMO96964.1"/>
    <property type="molecule type" value="Genomic_DNA"/>
</dbReference>
<feature type="chain" id="PRO_5021921473" evidence="1">
    <location>
        <begin position="20"/>
        <end position="281"/>
    </location>
</feature>
<dbReference type="OrthoDB" id="669636at2"/>
<evidence type="ECO:0000313" key="3">
    <source>
        <dbReference type="Proteomes" id="UP000320300"/>
    </source>
</evidence>
<accession>A0A521FLL6</accession>
<feature type="signal peptide" evidence="1">
    <location>
        <begin position="1"/>
        <end position="19"/>
    </location>
</feature>
<keyword evidence="3" id="KW-1185">Reference proteome</keyword>
<evidence type="ECO:0000256" key="1">
    <source>
        <dbReference type="SAM" id="SignalP"/>
    </source>
</evidence>
<organism evidence="2 3">
    <name type="scientific">Pedobacter westerhofensis</name>
    <dbReference type="NCBI Taxonomy" id="425512"/>
    <lineage>
        <taxon>Bacteria</taxon>
        <taxon>Pseudomonadati</taxon>
        <taxon>Bacteroidota</taxon>
        <taxon>Sphingobacteriia</taxon>
        <taxon>Sphingobacteriales</taxon>
        <taxon>Sphingobacteriaceae</taxon>
        <taxon>Pedobacter</taxon>
    </lineage>
</organism>
<evidence type="ECO:0000313" key="2">
    <source>
        <dbReference type="EMBL" id="SMO96964.1"/>
    </source>
</evidence>